<organism evidence="6 7">
    <name type="scientific">Nothophoma quercina</name>
    <dbReference type="NCBI Taxonomy" id="749835"/>
    <lineage>
        <taxon>Eukaryota</taxon>
        <taxon>Fungi</taxon>
        <taxon>Dikarya</taxon>
        <taxon>Ascomycota</taxon>
        <taxon>Pezizomycotina</taxon>
        <taxon>Dothideomycetes</taxon>
        <taxon>Pleosporomycetidae</taxon>
        <taxon>Pleosporales</taxon>
        <taxon>Pleosporineae</taxon>
        <taxon>Didymellaceae</taxon>
        <taxon>Nothophoma</taxon>
    </lineage>
</organism>
<dbReference type="PROSITE" id="PS50048">
    <property type="entry name" value="ZN2_CY6_FUNGAL_2"/>
    <property type="match status" value="1"/>
</dbReference>
<feature type="compositionally biased region" description="Polar residues" evidence="4">
    <location>
        <begin position="643"/>
        <end position="658"/>
    </location>
</feature>
<dbReference type="InterPro" id="IPR050613">
    <property type="entry name" value="Sec_Metabolite_Reg"/>
</dbReference>
<dbReference type="EMBL" id="JAKIXB020000014">
    <property type="protein sequence ID" value="KAL1602199.1"/>
    <property type="molecule type" value="Genomic_DNA"/>
</dbReference>
<comment type="subcellular location">
    <subcellularLocation>
        <location evidence="1">Nucleus</location>
    </subcellularLocation>
</comment>
<name>A0ABR3RCL3_9PLEO</name>
<dbReference type="PROSITE" id="PS00463">
    <property type="entry name" value="ZN2_CY6_FUNGAL_1"/>
    <property type="match status" value="1"/>
</dbReference>
<evidence type="ECO:0000313" key="7">
    <source>
        <dbReference type="Proteomes" id="UP001521222"/>
    </source>
</evidence>
<keyword evidence="2" id="KW-0479">Metal-binding</keyword>
<evidence type="ECO:0000256" key="2">
    <source>
        <dbReference type="ARBA" id="ARBA00022723"/>
    </source>
</evidence>
<dbReference type="PANTHER" id="PTHR31001">
    <property type="entry name" value="UNCHARACTERIZED TRANSCRIPTIONAL REGULATORY PROTEIN"/>
    <property type="match status" value="1"/>
</dbReference>
<dbReference type="Proteomes" id="UP001521222">
    <property type="component" value="Unassembled WGS sequence"/>
</dbReference>
<dbReference type="SUPFAM" id="SSF57701">
    <property type="entry name" value="Zn2/Cys6 DNA-binding domain"/>
    <property type="match status" value="1"/>
</dbReference>
<feature type="region of interest" description="Disordered" evidence="4">
    <location>
        <begin position="1"/>
        <end position="22"/>
    </location>
</feature>
<evidence type="ECO:0000313" key="6">
    <source>
        <dbReference type="EMBL" id="KAL1602199.1"/>
    </source>
</evidence>
<dbReference type="Gene3D" id="4.10.240.10">
    <property type="entry name" value="Zn(2)-C6 fungal-type DNA-binding domain"/>
    <property type="match status" value="1"/>
</dbReference>
<dbReference type="Pfam" id="PF00172">
    <property type="entry name" value="Zn_clus"/>
    <property type="match status" value="1"/>
</dbReference>
<dbReference type="PANTHER" id="PTHR31001:SF85">
    <property type="entry name" value="ZN(II)2CYS6 TRANSCRIPTION FACTOR (EUROFUNG)"/>
    <property type="match status" value="1"/>
</dbReference>
<accession>A0ABR3RCL3</accession>
<evidence type="ECO:0000256" key="3">
    <source>
        <dbReference type="ARBA" id="ARBA00023242"/>
    </source>
</evidence>
<feature type="region of interest" description="Disordered" evidence="4">
    <location>
        <begin position="108"/>
        <end position="132"/>
    </location>
</feature>
<dbReference type="SMART" id="SM00066">
    <property type="entry name" value="GAL4"/>
    <property type="match status" value="1"/>
</dbReference>
<dbReference type="InterPro" id="IPR001138">
    <property type="entry name" value="Zn2Cys6_DnaBD"/>
</dbReference>
<sequence length="741" mass="83278">MASASATASSEASPEPATTAAHDQQMQKAFSCVLCAQRKVKCDKKPGGCNNCTKARVPCVYKAPPSPRRRRKGVRDVDTTTKLRVYEDALRKAGIDPESLLKEATSIHGERGDIPSTNGKSPVHRAETAGEKANSPEIGVLITEHGKSRYLENGIWTSLRSEFRDLKEILDETSDEESSGGNVGCAPEAFSPDASRLLFGTPTSSTGLRSLHPQPVQAFKLWQAYLDNINPLVKLFHAPTVQQMISEANGNLEEIPRNTEALLFAIYCIVIESLSDGECVAITGETKDVARQRFRSGAQHALYQLSCDSDWDQVSLQNVDARIIWMLAGMAQRIGQRIGLHRDGDMLKLPPFEAEIRRRVWWQIIMLEGFSQKLAGTGTGTNASILMGDVRMPANLNDSDLFPGMKELPKESDRATEMMFYLIRCHVGEFLKRFESPRNELDGMWNKLTTNAVDTNIKENAIRELERLFEGKFLRHCDPSVTWHLMCSHLAKAIIFMMRFMAYGASYQGKTESQAERDLLFTLSLHVCTSQNLAYTMKEMQGFMWHVNMHFQWKAFVFVLSELRYRTSGQEVEQAWRDVQLTYDYHPSFDRELCGRALPIAVSNLALKAWEAYTAANGLPATGEPLFIQLIRSRQHRPKKSSILAQQTRSATAESTPYRSLDSVQDTAIVESMGFNQLAALNWNPADLNASLGMPPTMPDLNPQDYPEQMDWSSWNNLLVDFQTNDTDIYPPDMLTFNFET</sequence>
<evidence type="ECO:0000256" key="1">
    <source>
        <dbReference type="ARBA" id="ARBA00004123"/>
    </source>
</evidence>
<dbReference type="CDD" id="cd12148">
    <property type="entry name" value="fungal_TF_MHR"/>
    <property type="match status" value="1"/>
</dbReference>
<protein>
    <recommendedName>
        <fullName evidence="5">Zn(2)-C6 fungal-type domain-containing protein</fullName>
    </recommendedName>
</protein>
<feature type="region of interest" description="Disordered" evidence="4">
    <location>
        <begin position="639"/>
        <end position="658"/>
    </location>
</feature>
<gene>
    <name evidence="6" type="ORF">SLS59_004886</name>
</gene>
<evidence type="ECO:0000256" key="4">
    <source>
        <dbReference type="SAM" id="MobiDB-lite"/>
    </source>
</evidence>
<keyword evidence="7" id="KW-1185">Reference proteome</keyword>
<dbReference type="CDD" id="cd00067">
    <property type="entry name" value="GAL4"/>
    <property type="match status" value="1"/>
</dbReference>
<feature type="domain" description="Zn(2)-C6 fungal-type" evidence="5">
    <location>
        <begin position="31"/>
        <end position="61"/>
    </location>
</feature>
<feature type="compositionally biased region" description="Low complexity" evidence="4">
    <location>
        <begin position="1"/>
        <end position="21"/>
    </location>
</feature>
<evidence type="ECO:0000259" key="5">
    <source>
        <dbReference type="PROSITE" id="PS50048"/>
    </source>
</evidence>
<proteinExistence type="predicted"/>
<dbReference type="InterPro" id="IPR036864">
    <property type="entry name" value="Zn2-C6_fun-type_DNA-bd_sf"/>
</dbReference>
<reference evidence="6 7" key="1">
    <citation type="submission" date="2024-02" db="EMBL/GenBank/DDBJ databases">
        <title>De novo assembly and annotation of 12 fungi associated with fruit tree decline syndrome in Ontario, Canada.</title>
        <authorList>
            <person name="Sulman M."/>
            <person name="Ellouze W."/>
            <person name="Ilyukhin E."/>
        </authorList>
    </citation>
    <scope>NUCLEOTIDE SEQUENCE [LARGE SCALE GENOMIC DNA]</scope>
    <source>
        <strain evidence="6 7">M97-236</strain>
    </source>
</reference>
<dbReference type="Pfam" id="PF04082">
    <property type="entry name" value="Fungal_trans"/>
    <property type="match status" value="1"/>
</dbReference>
<dbReference type="InterPro" id="IPR007219">
    <property type="entry name" value="XnlR_reg_dom"/>
</dbReference>
<comment type="caution">
    <text evidence="6">The sequence shown here is derived from an EMBL/GenBank/DDBJ whole genome shotgun (WGS) entry which is preliminary data.</text>
</comment>
<keyword evidence="3" id="KW-0539">Nucleus</keyword>